<dbReference type="InterPro" id="IPR000722">
    <property type="entry name" value="RNA_pol_asu"/>
</dbReference>
<dbReference type="SUPFAM" id="SSF64484">
    <property type="entry name" value="beta and beta-prime subunits of DNA dependent RNA-polymerase"/>
    <property type="match status" value="1"/>
</dbReference>
<keyword evidence="3" id="KW-0808">Transferase</keyword>
<dbReference type="CDD" id="cd10506">
    <property type="entry name" value="RNAP_IV_RPD1_N"/>
    <property type="match status" value="1"/>
</dbReference>
<dbReference type="PANTHER" id="PTHR19376">
    <property type="entry name" value="DNA-DIRECTED RNA POLYMERASE"/>
    <property type="match status" value="1"/>
</dbReference>
<dbReference type="Pfam" id="PF05000">
    <property type="entry name" value="RNA_pol_Rpb1_4"/>
    <property type="match status" value="1"/>
</dbReference>
<sequence>MYVQRQTSWLLDYLNKKEISSIMEADASEVQQPPSAVLRSITFGIATKDEKEKLSVLDITTTSEVTDSKLGLPNHSSQCSTCGAKDLKFCEGHFGAVKFPTRILNPYFMSEVVQILNKICPSCKSVRQDLVKKNDPRPKENLSKGCKYCVRQALSIGWYPRMKFKIYSGEILRKTTITVEIGQRPPTKKGVRKPLAPDFWDIIPKDEEQDENAIKPTKRILTHGQICHLLEGVDHKFIEKYVLEKELLFLTNFSVTPNSHRVSEVMHSFSNAQRLTFDNRTRAYKKMVDFRGKTHELCFHVLESLGASKINPDRSAQNDPIYILQKKSDDVTTNSSGLRWIKDVVLGKRNDHSFRMVVVGDPSLELREIGIPREVAERLQISEHLTAYNWEKLLICCEELLLEKGSIHVRRSSGLVRIHRTKDLKINDVIYRRLKDGDTVLINRPPSIHQHSLIALSVKILPVPSALAINPLCCSPLRGDFDGDCLHGYVPQSVNTRTELTELIALDKQLTNAQSGSNLLSLGQDSLTAAHLVLDDGVFLNKFQIQQLQMFSSKELSSPLSDGVWTGKQLISMLLPKGFDYDFPSDNASIRDGEIVTCDGSLWLRDTEANLFQSLVQYCPGNVLDLLHAAQRVLCEWLSMRGLSVSLSDFYLCPDSYSRESMMDEITYGMKEAEKTCITRQLMVDSFQDFLTGEGIRGVFDAECLFLERQRSVSLSQASVDAFKQVFRDIQNLAFRYSSKENSLLTMFKAGSKGNLLKLAQHSISLGLQSSLVPLSFRMPRQLSCEAWNRFRADEVNECAKRFVPSAMVEGCYLTGLNPLECFVHSVTSRESSFSDNADLPGTLTRRLMFFMRDICIAYDGTVRSAYGNQLVQFSYTGQKEDSKSTMNCDPIGGHPVGSLTASAISEAAYSALDQPISLLQKSPLLNLKNVLECGTKKSKSQRTASLFLSAKLGRRRYGFEYGALKIQNQLQKVLLSDTVSIARIIYTPHGDGKAHSNPWVIHFHLLKEIVKKKGLQAASVADALANQCLSTPKFPKMEFKCRGCCSFGDNWKEKEETFCITATVVDSSKRLSTKLETIQDMVVPSLLRTPVRGSTEIDKVDILWNNRPKVQKSGKAPSGELYLRVALSGITDTSKLWGQLLNSCLPIMDMIDWTRSHPDNIRDLSSAYGVDAGWKVFLNNLESAVADVGKTVLPQHLLLLANTMSVTGEFVALNGKGLRLQREHSKISTPFMQASFSNPGDNFIRAAKMGVTDKLMGPLDDLAWGKMPAIGTGKFDILFSQKGYEMSKPANPYEFLAANKTSETPRPTKFEIPGSWSSRFEKYGKELPLRFNKGSRKFSIAKSLRSHTSYDDILNLSSDLRKLLNSSPVDEELGERDKVKLMQALYFHPRKDEKLGDGAQYFKVINHPKHEGSRCFSVVRSDGTMEDFSYHKCILAALDVIAPGKASIYQRRHLQRLGDNGVDPVA</sequence>
<dbReference type="Proteomes" id="UP001154282">
    <property type="component" value="Unassembled WGS sequence"/>
</dbReference>
<reference evidence="10" key="1">
    <citation type="submission" date="2022-08" db="EMBL/GenBank/DDBJ databases">
        <authorList>
            <person name="Gutierrez-Valencia J."/>
        </authorList>
    </citation>
    <scope>NUCLEOTIDE SEQUENCE</scope>
</reference>
<comment type="caution">
    <text evidence="10">The sequence shown here is derived from an EMBL/GenBank/DDBJ whole genome shotgun (WGS) entry which is preliminary data.</text>
</comment>
<dbReference type="EC" id="2.7.7.6" evidence="1"/>
<dbReference type="GO" id="GO:0003677">
    <property type="term" value="F:DNA binding"/>
    <property type="evidence" value="ECO:0007669"/>
    <property type="project" value="InterPro"/>
</dbReference>
<proteinExistence type="predicted"/>
<keyword evidence="2" id="KW-0240">DNA-directed RNA polymerase</keyword>
<dbReference type="GO" id="GO:0006351">
    <property type="term" value="P:DNA-templated transcription"/>
    <property type="evidence" value="ECO:0007669"/>
    <property type="project" value="InterPro"/>
</dbReference>
<gene>
    <name evidence="10" type="ORF">LITE_LOCUS104</name>
</gene>
<evidence type="ECO:0000256" key="8">
    <source>
        <dbReference type="ARBA" id="ARBA00048552"/>
    </source>
</evidence>
<evidence type="ECO:0000256" key="6">
    <source>
        <dbReference type="ARBA" id="ARBA00022833"/>
    </source>
</evidence>
<comment type="catalytic activity">
    <reaction evidence="8">
        <text>RNA(n) + a ribonucleoside 5'-triphosphate = RNA(n+1) + diphosphate</text>
        <dbReference type="Rhea" id="RHEA:21248"/>
        <dbReference type="Rhea" id="RHEA-COMP:14527"/>
        <dbReference type="Rhea" id="RHEA-COMP:17342"/>
        <dbReference type="ChEBI" id="CHEBI:33019"/>
        <dbReference type="ChEBI" id="CHEBI:61557"/>
        <dbReference type="ChEBI" id="CHEBI:140395"/>
        <dbReference type="EC" id="2.7.7.6"/>
    </reaction>
</comment>
<dbReference type="InterPro" id="IPR006592">
    <property type="entry name" value="RNA_pol_N"/>
</dbReference>
<name>A0AAV0GNF8_9ROSI</name>
<dbReference type="InterPro" id="IPR044893">
    <property type="entry name" value="RNA_pol_Rpb1_clamp_domain"/>
</dbReference>
<dbReference type="InterPro" id="IPR007083">
    <property type="entry name" value="RNA_pol_Rpb1_4"/>
</dbReference>
<dbReference type="Pfam" id="PF11523">
    <property type="entry name" value="DUF3223"/>
    <property type="match status" value="1"/>
</dbReference>
<dbReference type="InterPro" id="IPR040403">
    <property type="entry name" value="NRPD1_N"/>
</dbReference>
<organism evidence="10 11">
    <name type="scientific">Linum tenue</name>
    <dbReference type="NCBI Taxonomy" id="586396"/>
    <lineage>
        <taxon>Eukaryota</taxon>
        <taxon>Viridiplantae</taxon>
        <taxon>Streptophyta</taxon>
        <taxon>Embryophyta</taxon>
        <taxon>Tracheophyta</taxon>
        <taxon>Spermatophyta</taxon>
        <taxon>Magnoliopsida</taxon>
        <taxon>eudicotyledons</taxon>
        <taxon>Gunneridae</taxon>
        <taxon>Pentapetalae</taxon>
        <taxon>rosids</taxon>
        <taxon>fabids</taxon>
        <taxon>Malpighiales</taxon>
        <taxon>Linaceae</taxon>
        <taxon>Linum</taxon>
    </lineage>
</organism>
<evidence type="ECO:0000256" key="2">
    <source>
        <dbReference type="ARBA" id="ARBA00022478"/>
    </source>
</evidence>
<evidence type="ECO:0000256" key="7">
    <source>
        <dbReference type="ARBA" id="ARBA00023163"/>
    </source>
</evidence>
<evidence type="ECO:0000313" key="10">
    <source>
        <dbReference type="EMBL" id="CAI0374227.1"/>
    </source>
</evidence>
<keyword evidence="4" id="KW-0548">Nucleotidyltransferase</keyword>
<dbReference type="SMART" id="SM00663">
    <property type="entry name" value="RPOLA_N"/>
    <property type="match status" value="1"/>
</dbReference>
<keyword evidence="7" id="KW-0804">Transcription</keyword>
<evidence type="ECO:0000256" key="4">
    <source>
        <dbReference type="ARBA" id="ARBA00022695"/>
    </source>
</evidence>
<evidence type="ECO:0000256" key="1">
    <source>
        <dbReference type="ARBA" id="ARBA00012418"/>
    </source>
</evidence>
<evidence type="ECO:0000259" key="9">
    <source>
        <dbReference type="SMART" id="SM00663"/>
    </source>
</evidence>
<dbReference type="InterPro" id="IPR045867">
    <property type="entry name" value="DNA-dir_RpoC_beta_prime"/>
</dbReference>
<dbReference type="InterPro" id="IPR038120">
    <property type="entry name" value="Rpb1_funnel_sf"/>
</dbReference>
<dbReference type="Gene3D" id="1.10.274.100">
    <property type="entry name" value="RNA polymerase Rpb1, domain 3"/>
    <property type="match status" value="1"/>
</dbReference>
<dbReference type="Gene3D" id="1.10.132.30">
    <property type="match status" value="1"/>
</dbReference>
<dbReference type="GO" id="GO:0000428">
    <property type="term" value="C:DNA-directed RNA polymerase complex"/>
    <property type="evidence" value="ECO:0007669"/>
    <property type="project" value="UniProtKB-KW"/>
</dbReference>
<evidence type="ECO:0000256" key="3">
    <source>
        <dbReference type="ARBA" id="ARBA00022679"/>
    </source>
</evidence>
<dbReference type="Gene3D" id="4.10.860.120">
    <property type="entry name" value="RNA polymerase II, clamp domain"/>
    <property type="match status" value="1"/>
</dbReference>
<keyword evidence="6" id="KW-0862">Zinc</keyword>
<evidence type="ECO:0000313" key="11">
    <source>
        <dbReference type="Proteomes" id="UP001154282"/>
    </source>
</evidence>
<dbReference type="Gene3D" id="3.30.1490.180">
    <property type="entry name" value="RNA polymerase ii"/>
    <property type="match status" value="1"/>
</dbReference>
<keyword evidence="5" id="KW-0479">Metal-binding</keyword>
<dbReference type="InterPro" id="IPR042102">
    <property type="entry name" value="RNA_pol_Rpb1_3_sf"/>
</dbReference>
<dbReference type="Pfam" id="PF04983">
    <property type="entry name" value="RNA_pol_Rpb1_3"/>
    <property type="match status" value="1"/>
</dbReference>
<evidence type="ECO:0000256" key="5">
    <source>
        <dbReference type="ARBA" id="ARBA00022723"/>
    </source>
</evidence>
<dbReference type="EMBL" id="CAMGYJ010000002">
    <property type="protein sequence ID" value="CAI0374227.1"/>
    <property type="molecule type" value="Genomic_DNA"/>
</dbReference>
<keyword evidence="11" id="KW-1185">Reference proteome</keyword>
<feature type="domain" description="RNA polymerase N-terminal" evidence="9">
    <location>
        <begin position="246"/>
        <end position="534"/>
    </location>
</feature>
<dbReference type="Gene3D" id="3.10.450.40">
    <property type="match status" value="1"/>
</dbReference>
<dbReference type="PANTHER" id="PTHR19376:SF36">
    <property type="entry name" value="DNA-DIRECTED RNA POLYMERASE IV SUBUNIT 1"/>
    <property type="match status" value="1"/>
</dbReference>
<dbReference type="GO" id="GO:0046872">
    <property type="term" value="F:metal ion binding"/>
    <property type="evidence" value="ECO:0007669"/>
    <property type="project" value="UniProtKB-KW"/>
</dbReference>
<protein>
    <recommendedName>
        <fullName evidence="1">DNA-directed RNA polymerase</fullName>
        <ecNumber evidence="1">2.7.7.6</ecNumber>
    </recommendedName>
</protein>
<dbReference type="Pfam" id="PF00623">
    <property type="entry name" value="RNA_pol_Rpb1_2"/>
    <property type="match status" value="1"/>
</dbReference>
<dbReference type="GO" id="GO:0003899">
    <property type="term" value="F:DNA-directed RNA polymerase activity"/>
    <property type="evidence" value="ECO:0007669"/>
    <property type="project" value="UniProtKB-EC"/>
</dbReference>
<dbReference type="Gene3D" id="2.40.40.20">
    <property type="match status" value="1"/>
</dbReference>
<accession>A0AAV0GNF8</accession>
<dbReference type="InterPro" id="IPR007066">
    <property type="entry name" value="RNA_pol_Rpb1_3"/>
</dbReference>